<accession>A0A9W8L304</accession>
<sequence>MVCAICHESYLKSSSRRSTPSHAQRPAALGCGHTFHKSCIEDWFESSGMQRCPQCKVLHTGSPTVLYIDIDEDGDDAEVRQLAWDINRMHFGDESCDYRVMCELARRNQLLEEANMDLEEALEETLCSLYGEMESREDKVDELVSELEGLRRMQRRTNALLLESNECLEREREHTSRLESRLEAVKGVATRLRENNAGLRKALEAKLRETRKHQAQHGYSFDPF</sequence>
<dbReference type="Pfam" id="PF12678">
    <property type="entry name" value="zf-rbx1"/>
    <property type="match status" value="1"/>
</dbReference>
<evidence type="ECO:0000256" key="7">
    <source>
        <dbReference type="SAM" id="Coils"/>
    </source>
</evidence>
<dbReference type="PANTHER" id="PTHR46569">
    <property type="entry name" value="E3 UBIQUITIN-PROTEIN LIGASE TRAIP"/>
    <property type="match status" value="1"/>
</dbReference>
<dbReference type="Proteomes" id="UP001151516">
    <property type="component" value="Unassembled WGS sequence"/>
</dbReference>
<evidence type="ECO:0000256" key="4">
    <source>
        <dbReference type="ARBA" id="ARBA00022786"/>
    </source>
</evidence>
<keyword evidence="5" id="KW-0862">Zinc</keyword>
<evidence type="ECO:0000256" key="2">
    <source>
        <dbReference type="ARBA" id="ARBA00022723"/>
    </source>
</evidence>
<evidence type="ECO:0000256" key="3">
    <source>
        <dbReference type="ARBA" id="ARBA00022771"/>
    </source>
</evidence>
<dbReference type="InterPro" id="IPR011016">
    <property type="entry name" value="Znf_RING-CH"/>
</dbReference>
<dbReference type="SMART" id="SM00184">
    <property type="entry name" value="RING"/>
    <property type="match status" value="1"/>
</dbReference>
<feature type="domain" description="RING-type" evidence="8">
    <location>
        <begin position="3"/>
        <end position="56"/>
    </location>
</feature>
<comment type="caution">
    <text evidence="9">The sequence shown here is derived from an EMBL/GenBank/DDBJ whole genome shotgun (WGS) entry which is preliminary data.</text>
</comment>
<dbReference type="GO" id="GO:0016567">
    <property type="term" value="P:protein ubiquitination"/>
    <property type="evidence" value="ECO:0007669"/>
    <property type="project" value="TreeGrafter"/>
</dbReference>
<dbReference type="CDD" id="cd16448">
    <property type="entry name" value="RING-H2"/>
    <property type="match status" value="1"/>
</dbReference>
<feature type="coiled-coil region" evidence="7">
    <location>
        <begin position="104"/>
        <end position="153"/>
    </location>
</feature>
<dbReference type="InterPro" id="IPR052639">
    <property type="entry name" value="TRAIP_ubiq-protein_ligase"/>
</dbReference>
<dbReference type="InterPro" id="IPR013083">
    <property type="entry name" value="Znf_RING/FYVE/PHD"/>
</dbReference>
<keyword evidence="2" id="KW-0479">Metal-binding</keyword>
<protein>
    <recommendedName>
        <fullName evidence="8">RING-type domain-containing protein</fullName>
    </recommendedName>
</protein>
<dbReference type="GO" id="GO:0090734">
    <property type="term" value="C:site of DNA damage"/>
    <property type="evidence" value="ECO:0007669"/>
    <property type="project" value="TreeGrafter"/>
</dbReference>
<evidence type="ECO:0000256" key="5">
    <source>
        <dbReference type="ARBA" id="ARBA00022833"/>
    </source>
</evidence>
<dbReference type="EMBL" id="JANBTX010000075">
    <property type="protein sequence ID" value="KAJ2687354.1"/>
    <property type="molecule type" value="Genomic_DNA"/>
</dbReference>
<comment type="pathway">
    <text evidence="1">Protein modification; protein ubiquitination.</text>
</comment>
<dbReference type="SMART" id="SM00744">
    <property type="entry name" value="RINGv"/>
    <property type="match status" value="1"/>
</dbReference>
<gene>
    <name evidence="9" type="ORF">IWW39_002996</name>
</gene>
<evidence type="ECO:0000256" key="1">
    <source>
        <dbReference type="ARBA" id="ARBA00004906"/>
    </source>
</evidence>
<keyword evidence="4" id="KW-0833">Ubl conjugation pathway</keyword>
<evidence type="ECO:0000313" key="9">
    <source>
        <dbReference type="EMBL" id="KAJ2687354.1"/>
    </source>
</evidence>
<dbReference type="GO" id="GO:0061630">
    <property type="term" value="F:ubiquitin protein ligase activity"/>
    <property type="evidence" value="ECO:0007669"/>
    <property type="project" value="TreeGrafter"/>
</dbReference>
<keyword evidence="7" id="KW-0175">Coiled coil</keyword>
<proteinExistence type="predicted"/>
<keyword evidence="10" id="KW-1185">Reference proteome</keyword>
<dbReference type="SUPFAM" id="SSF57850">
    <property type="entry name" value="RING/U-box"/>
    <property type="match status" value="1"/>
</dbReference>
<dbReference type="AlphaFoldDB" id="A0A9W8L304"/>
<name>A0A9W8L304_9FUNG</name>
<keyword evidence="3 6" id="KW-0863">Zinc-finger</keyword>
<evidence type="ECO:0000313" key="10">
    <source>
        <dbReference type="Proteomes" id="UP001151516"/>
    </source>
</evidence>
<evidence type="ECO:0000259" key="8">
    <source>
        <dbReference type="PROSITE" id="PS50089"/>
    </source>
</evidence>
<dbReference type="PANTHER" id="PTHR46569:SF1">
    <property type="entry name" value="E3 UBIQUITIN-PROTEIN LIGASE RFWD3-RELATED"/>
    <property type="match status" value="1"/>
</dbReference>
<dbReference type="InterPro" id="IPR001841">
    <property type="entry name" value="Znf_RING"/>
</dbReference>
<dbReference type="GO" id="GO:0031297">
    <property type="term" value="P:replication fork processing"/>
    <property type="evidence" value="ECO:0007669"/>
    <property type="project" value="TreeGrafter"/>
</dbReference>
<reference evidence="9" key="1">
    <citation type="submission" date="2022-07" db="EMBL/GenBank/DDBJ databases">
        <title>Phylogenomic reconstructions and comparative analyses of Kickxellomycotina fungi.</title>
        <authorList>
            <person name="Reynolds N.K."/>
            <person name="Stajich J.E."/>
            <person name="Barry K."/>
            <person name="Grigoriev I.V."/>
            <person name="Crous P."/>
            <person name="Smith M.E."/>
        </authorList>
    </citation>
    <scope>NUCLEOTIDE SEQUENCE</scope>
    <source>
        <strain evidence="9">CBS 109367</strain>
    </source>
</reference>
<evidence type="ECO:0000256" key="6">
    <source>
        <dbReference type="PROSITE-ProRule" id="PRU00175"/>
    </source>
</evidence>
<dbReference type="PROSITE" id="PS50089">
    <property type="entry name" value="ZF_RING_2"/>
    <property type="match status" value="1"/>
</dbReference>
<dbReference type="GO" id="GO:0008270">
    <property type="term" value="F:zinc ion binding"/>
    <property type="evidence" value="ECO:0007669"/>
    <property type="project" value="UniProtKB-KW"/>
</dbReference>
<dbReference type="GO" id="GO:0005634">
    <property type="term" value="C:nucleus"/>
    <property type="evidence" value="ECO:0007669"/>
    <property type="project" value="TreeGrafter"/>
</dbReference>
<dbReference type="OrthoDB" id="8062037at2759"/>
<dbReference type="Gene3D" id="3.30.40.10">
    <property type="entry name" value="Zinc/RING finger domain, C3HC4 (zinc finger)"/>
    <property type="match status" value="1"/>
</dbReference>
<organism evidence="9 10">
    <name type="scientific">Coemansia spiralis</name>
    <dbReference type="NCBI Taxonomy" id="417178"/>
    <lineage>
        <taxon>Eukaryota</taxon>
        <taxon>Fungi</taxon>
        <taxon>Fungi incertae sedis</taxon>
        <taxon>Zoopagomycota</taxon>
        <taxon>Kickxellomycotina</taxon>
        <taxon>Kickxellomycetes</taxon>
        <taxon>Kickxellales</taxon>
        <taxon>Kickxellaceae</taxon>
        <taxon>Coemansia</taxon>
    </lineage>
</organism>
<dbReference type="InterPro" id="IPR024766">
    <property type="entry name" value="Znf_RING_H2"/>
</dbReference>